<evidence type="ECO:0000256" key="1">
    <source>
        <dbReference type="SAM" id="MobiDB-lite"/>
    </source>
</evidence>
<dbReference type="InterPro" id="IPR011256">
    <property type="entry name" value="Reg_factor_effector_dom_sf"/>
</dbReference>
<organism evidence="4 5">
    <name type="scientific">Methylocystis rosea</name>
    <dbReference type="NCBI Taxonomy" id="173366"/>
    <lineage>
        <taxon>Bacteria</taxon>
        <taxon>Pseudomonadati</taxon>
        <taxon>Pseudomonadota</taxon>
        <taxon>Alphaproteobacteria</taxon>
        <taxon>Hyphomicrobiales</taxon>
        <taxon>Methylocystaceae</taxon>
        <taxon>Methylocystis</taxon>
    </lineage>
</organism>
<evidence type="ECO:0000256" key="2">
    <source>
        <dbReference type="SAM" id="Phobius"/>
    </source>
</evidence>
<proteinExistence type="predicted"/>
<keyword evidence="2" id="KW-1133">Transmembrane helix</keyword>
<keyword evidence="5" id="KW-1185">Reference proteome</keyword>
<dbReference type="Gene3D" id="3.20.80.10">
    <property type="entry name" value="Regulatory factor, effector binding domain"/>
    <property type="match status" value="1"/>
</dbReference>
<dbReference type="InterPro" id="IPR029442">
    <property type="entry name" value="GyrI-like"/>
</dbReference>
<feature type="region of interest" description="Disordered" evidence="1">
    <location>
        <begin position="44"/>
        <end position="123"/>
    </location>
</feature>
<keyword evidence="2" id="KW-0472">Membrane</keyword>
<reference evidence="4 5" key="2">
    <citation type="journal article" date="2021" name="AMB Express">
        <title>Isolation and characterisation of Methylocystis spp. for poly-3-hydroxybutyrate production using waste methane feedstocks.</title>
        <authorList>
            <person name="Rumah B.L."/>
            <person name="Stead C.E."/>
            <person name="Claxton Stevens B.H."/>
            <person name="Minton N.P."/>
            <person name="Grosse-Honebrink A."/>
            <person name="Zhang Y."/>
        </authorList>
    </citation>
    <scope>NUCLEOTIDE SEQUENCE [LARGE SCALE GENOMIC DNA]</scope>
    <source>
        <strain evidence="4 5">BRCS1</strain>
    </source>
</reference>
<feature type="domain" description="AraC effector-binding" evidence="3">
    <location>
        <begin position="121"/>
        <end position="272"/>
    </location>
</feature>
<evidence type="ECO:0000313" key="5">
    <source>
        <dbReference type="Proteomes" id="UP000424673"/>
    </source>
</evidence>
<accession>A0ABX6EDA5</accession>
<feature type="transmembrane region" description="Helical" evidence="2">
    <location>
        <begin position="14"/>
        <end position="31"/>
    </location>
</feature>
<name>A0ABX6EDA5_9HYPH</name>
<protein>
    <submittedName>
        <fullName evidence="4">GyrI-like domain-containing protein</fullName>
    </submittedName>
</protein>
<dbReference type="RefSeq" id="WP_154450804.1">
    <property type="nucleotide sequence ID" value="NZ_CP044328.1"/>
</dbReference>
<evidence type="ECO:0000259" key="3">
    <source>
        <dbReference type="SMART" id="SM00871"/>
    </source>
</evidence>
<feature type="compositionally biased region" description="Low complexity" evidence="1">
    <location>
        <begin position="100"/>
        <end position="119"/>
    </location>
</feature>
<dbReference type="InterPro" id="IPR010499">
    <property type="entry name" value="AraC_E-bd"/>
</dbReference>
<feature type="compositionally biased region" description="Basic and acidic residues" evidence="1">
    <location>
        <begin position="69"/>
        <end position="83"/>
    </location>
</feature>
<dbReference type="Pfam" id="PF06445">
    <property type="entry name" value="GyrI-like"/>
    <property type="match status" value="1"/>
</dbReference>
<dbReference type="SMART" id="SM00871">
    <property type="entry name" value="AraC_E_bind"/>
    <property type="match status" value="1"/>
</dbReference>
<evidence type="ECO:0000313" key="4">
    <source>
        <dbReference type="EMBL" id="QGM92867.1"/>
    </source>
</evidence>
<sequence length="272" mass="28160">MEEEPGLLDSLRRHWRALAIFIVLVAGAAIYSERALVPLGGVQEADKSATPQRPTPPNAAPDTTSGETSDAKPGDAKPSESKPSEALPTDANPTEAGPTDGKPGDASPPAGAADDAAPAVMSQTVTVDARPAAVTKGQGKWEDAGKTVGEALARLSEAVGKAGLAANGRPFAVFTKTDDTGFAFEAMVPLAAAPEGKPKLPEGVSIGASPAGKALKFQHRGAYDEIEATYEAIAAYLDEKGLDTKDLILEEYLTDFKGDDASVDVDIYVFLK</sequence>
<gene>
    <name evidence="4" type="ORF">F7D13_01895</name>
</gene>
<dbReference type="Proteomes" id="UP000424673">
    <property type="component" value="Chromosome"/>
</dbReference>
<dbReference type="SUPFAM" id="SSF55136">
    <property type="entry name" value="Probable bacterial effector-binding domain"/>
    <property type="match status" value="1"/>
</dbReference>
<keyword evidence="2" id="KW-0812">Transmembrane</keyword>
<dbReference type="EMBL" id="CP044328">
    <property type="protein sequence ID" value="QGM92867.1"/>
    <property type="molecule type" value="Genomic_DNA"/>
</dbReference>
<reference evidence="5" key="1">
    <citation type="submission" date="2019-09" db="EMBL/GenBank/DDBJ databases">
        <title>Isolation and complete genome sequencing of Methylocystis species.</title>
        <authorList>
            <person name="Rumah B.L."/>
            <person name="Stead C.E."/>
            <person name="Stevens B.C."/>
            <person name="Minton N.P."/>
            <person name="Grosse-Honebrink A."/>
            <person name="Zhang Y."/>
        </authorList>
    </citation>
    <scope>NUCLEOTIDE SEQUENCE [LARGE SCALE GENOMIC DNA]</scope>
    <source>
        <strain evidence="5">BRCS1</strain>
    </source>
</reference>